<proteinExistence type="predicted"/>
<dbReference type="GO" id="GO:0031071">
    <property type="term" value="F:cysteine desulfurase activity"/>
    <property type="evidence" value="ECO:0007669"/>
    <property type="project" value="UniProtKB-EC"/>
</dbReference>
<gene>
    <name evidence="2" type="ORF">MGWOODY_XGa1954</name>
</gene>
<protein>
    <submittedName>
        <fullName evidence="2">Cysteine desulfurase</fullName>
        <ecNumber evidence="2">2.8.1.7</ecNumber>
    </submittedName>
</protein>
<dbReference type="Pfam" id="PF00266">
    <property type="entry name" value="Aminotran_5"/>
    <property type="match status" value="1"/>
</dbReference>
<dbReference type="InterPro" id="IPR015422">
    <property type="entry name" value="PyrdxlP-dep_Trfase_small"/>
</dbReference>
<accession>A0A160TXZ6</accession>
<reference evidence="2" key="1">
    <citation type="submission" date="2015-10" db="EMBL/GenBank/DDBJ databases">
        <authorList>
            <person name="Gilbert D.G."/>
        </authorList>
    </citation>
    <scope>NUCLEOTIDE SEQUENCE</scope>
</reference>
<evidence type="ECO:0000259" key="1">
    <source>
        <dbReference type="Pfam" id="PF00266"/>
    </source>
</evidence>
<dbReference type="Gene3D" id="3.90.1150.10">
    <property type="entry name" value="Aspartate Aminotransferase, domain 1"/>
    <property type="match status" value="1"/>
</dbReference>
<evidence type="ECO:0000313" key="2">
    <source>
        <dbReference type="EMBL" id="CUS54964.1"/>
    </source>
</evidence>
<dbReference type="Gene3D" id="3.40.640.10">
    <property type="entry name" value="Type I PLP-dependent aspartate aminotransferase-like (Major domain)"/>
    <property type="match status" value="1"/>
</dbReference>
<dbReference type="EC" id="2.8.1.7" evidence="2"/>
<organism evidence="2">
    <name type="scientific">hydrothermal vent metagenome</name>
    <dbReference type="NCBI Taxonomy" id="652676"/>
    <lineage>
        <taxon>unclassified sequences</taxon>
        <taxon>metagenomes</taxon>
        <taxon>ecological metagenomes</taxon>
    </lineage>
</organism>
<dbReference type="EMBL" id="CZRL01000107">
    <property type="protein sequence ID" value="CUS54964.1"/>
    <property type="molecule type" value="Genomic_DNA"/>
</dbReference>
<dbReference type="InterPro" id="IPR015424">
    <property type="entry name" value="PyrdxlP-dep_Trfase"/>
</dbReference>
<name>A0A160TXZ6_9ZZZZ</name>
<sequence length="414" mass="45475">MDLDIDFVRSQFPAFQAEGTRDWIFFENAGGSYVPQTVIDRLSRFFVAHKVQPYAAYALSQTAGEEMDESYAAIAELLNAEPDEITIGPSTTLNFYVLAQGLRSLLRPGDEIVVTNQDHEANVGFWRRLSEYGVMIKEWRVGKADGELGIGDLDDLVTDKTKLVCFTLCSNLVGTHNDVAQVCEIARKVGAIVIADGVSYAPHAIPDVKALGVDFYAYSTYKTFGPHQGVLWGSPDTLKKTEGQSHWFNEEKAQVRLNPTGPQHAQVAALAGITEYFDALHRHHFGHDQGNRHTRAEAVFELVARHESTLANILLDYLKDTPDIRLLGQDHAAPGQRAATVAFHARSMPSAVIAKKLADHGIGVGAGDFYARRCVEALGIAPDDGVVRVSMVHYNTSEEVERLVTVLDDILKGA</sequence>
<dbReference type="PANTHER" id="PTHR43586:SF21">
    <property type="entry name" value="PYRIDOXAL PHOSPHATE (PLP)-DEPENDENT ASPARTATE AMINOTRANSFERASE SUPERFAMILY"/>
    <property type="match status" value="1"/>
</dbReference>
<keyword evidence="2" id="KW-0808">Transferase</keyword>
<dbReference type="AlphaFoldDB" id="A0A160TXZ6"/>
<dbReference type="InterPro" id="IPR000192">
    <property type="entry name" value="Aminotrans_V_dom"/>
</dbReference>
<dbReference type="PANTHER" id="PTHR43586">
    <property type="entry name" value="CYSTEINE DESULFURASE"/>
    <property type="match status" value="1"/>
</dbReference>
<dbReference type="SUPFAM" id="SSF53383">
    <property type="entry name" value="PLP-dependent transferases"/>
    <property type="match status" value="1"/>
</dbReference>
<feature type="domain" description="Aminotransferase class V" evidence="1">
    <location>
        <begin position="24"/>
        <end position="403"/>
    </location>
</feature>
<dbReference type="InterPro" id="IPR015421">
    <property type="entry name" value="PyrdxlP-dep_Trfase_major"/>
</dbReference>